<reference evidence="3 4" key="1">
    <citation type="journal article" date="2019" name="Nat. Microbiol.">
        <title>Genomic variation and strain-specific functional adaptation in the human gut microbiome during early life.</title>
        <authorList>
            <person name="Vatanen T."/>
            <person name="Plichta D.R."/>
            <person name="Somani J."/>
            <person name="Munch P.C."/>
            <person name="Arthur T.D."/>
            <person name="Hall A.B."/>
            <person name="Rudolf S."/>
            <person name="Oakeley E.J."/>
            <person name="Ke X."/>
            <person name="Young R.A."/>
            <person name="Haiser H.J."/>
            <person name="Kolde R."/>
            <person name="Yassour M."/>
            <person name="Luopajarvi K."/>
            <person name="Siljander H."/>
            <person name="Virtanen S.M."/>
            <person name="Ilonen J."/>
            <person name="Uibo R."/>
            <person name="Tillmann V."/>
            <person name="Mokurov S."/>
            <person name="Dorshakova N."/>
            <person name="Porter J.A."/>
            <person name="McHardy A.C."/>
            <person name="Lahdesmaki H."/>
            <person name="Vlamakis H."/>
            <person name="Huttenhower C."/>
            <person name="Knip M."/>
            <person name="Xavier R.J."/>
        </authorList>
    </citation>
    <scope>NUCLEOTIDE SEQUENCE [LARGE SCALE GENOMIC DNA]</scope>
    <source>
        <strain evidence="3 4">RJX1047</strain>
    </source>
</reference>
<comment type="caution">
    <text evidence="3">The sequence shown here is derived from an EMBL/GenBank/DDBJ whole genome shotgun (WGS) entry which is preliminary data.</text>
</comment>
<sequence length="410" mass="47745">MCKLAFLDTVFIFPRKFPKKSYFICAFIQFERMQEIYRHIISLDTDEFNRTFDTNQKCLDFIIRELYDGEVRSPFCDSKAYPMKEFGRYKCAKTRKTFYITRNTIFYRSHIPLKKWFAILYLFVTCRDKFTPSLLTRAFPETVRTMKTAIYVVQRISYACMTPRKAKFSNSQVDETPIGGHQHVRSYPDKCPKKVYKNEDKRNVLCIAEENNGWVDFSCVNESSKDLPKAVRERVASGATVTTDETSLFKPLNGEYDHRSCNHGRHLYINDGDHTNAVENRNSQFKRSMDGASHNNIRFENAGRYCALHSFLASFNKLQGIPLFKVLLYNSFQGTTFHPLSTFKLDKGKRGNSPTRKKRDGSPALKPGPLPQTPRHRNPEAYTSFSDKVKDEILWRKALAWYDNSAGRRD</sequence>
<feature type="domain" description="ISXO2-like transposase" evidence="2">
    <location>
        <begin position="177"/>
        <end position="300"/>
    </location>
</feature>
<dbReference type="AlphaFoldDB" id="A0A4R4GLV8"/>
<gene>
    <name evidence="3" type="ORF">E1I98_12745</name>
</gene>
<dbReference type="NCBIfam" id="NF033547">
    <property type="entry name" value="transpos_IS1595"/>
    <property type="match status" value="1"/>
</dbReference>
<dbReference type="SMART" id="SM01126">
    <property type="entry name" value="DDE_Tnp_IS1595"/>
    <property type="match status" value="1"/>
</dbReference>
<dbReference type="EMBL" id="SLTU01000001">
    <property type="protein sequence ID" value="TDA77140.1"/>
    <property type="molecule type" value="Genomic_DNA"/>
</dbReference>
<name>A0A4R4GLV8_9BACT</name>
<dbReference type="InterPro" id="IPR024445">
    <property type="entry name" value="Tnp_ISXO2-like"/>
</dbReference>
<evidence type="ECO:0000313" key="4">
    <source>
        <dbReference type="Proteomes" id="UP000294527"/>
    </source>
</evidence>
<feature type="region of interest" description="Disordered" evidence="1">
    <location>
        <begin position="343"/>
        <end position="384"/>
    </location>
</feature>
<dbReference type="RefSeq" id="WP_132140715.1">
    <property type="nucleotide sequence ID" value="NZ_SLTU01000001.1"/>
</dbReference>
<protein>
    <submittedName>
        <fullName evidence="3">IS1595 family transposase</fullName>
    </submittedName>
</protein>
<dbReference type="Pfam" id="PF12762">
    <property type="entry name" value="DDE_Tnp_IS1595"/>
    <property type="match status" value="1"/>
</dbReference>
<accession>A0A4R4GLV8</accession>
<dbReference type="Proteomes" id="UP000294527">
    <property type="component" value="Unassembled WGS sequence"/>
</dbReference>
<evidence type="ECO:0000259" key="2">
    <source>
        <dbReference type="SMART" id="SM01126"/>
    </source>
</evidence>
<proteinExistence type="predicted"/>
<organism evidence="3 4">
    <name type="scientific">Phocaeicola dorei</name>
    <dbReference type="NCBI Taxonomy" id="357276"/>
    <lineage>
        <taxon>Bacteria</taxon>
        <taxon>Pseudomonadati</taxon>
        <taxon>Bacteroidota</taxon>
        <taxon>Bacteroidia</taxon>
        <taxon>Bacteroidales</taxon>
        <taxon>Bacteroidaceae</taxon>
        <taxon>Phocaeicola</taxon>
    </lineage>
</organism>
<evidence type="ECO:0000256" key="1">
    <source>
        <dbReference type="SAM" id="MobiDB-lite"/>
    </source>
</evidence>
<evidence type="ECO:0000313" key="3">
    <source>
        <dbReference type="EMBL" id="TDA77140.1"/>
    </source>
</evidence>